<organism evidence="1 2">
    <name type="scientific">Vreelandella maris</name>
    <dbReference type="NCBI Taxonomy" id="2729617"/>
    <lineage>
        <taxon>Bacteria</taxon>
        <taxon>Pseudomonadati</taxon>
        <taxon>Pseudomonadota</taxon>
        <taxon>Gammaproteobacteria</taxon>
        <taxon>Oceanospirillales</taxon>
        <taxon>Halomonadaceae</taxon>
        <taxon>Vreelandella</taxon>
    </lineage>
</organism>
<reference evidence="1 2" key="1">
    <citation type="submission" date="2020-06" db="EMBL/GenBank/DDBJ databases">
        <title>Halomonas sp. QX-1 draft genome sequence.</title>
        <authorList>
            <person name="Qiu X."/>
        </authorList>
    </citation>
    <scope>NUCLEOTIDE SEQUENCE [LARGE SCALE GENOMIC DNA]</scope>
    <source>
        <strain evidence="1 2">QX-1</strain>
    </source>
</reference>
<dbReference type="Proteomes" id="UP000589984">
    <property type="component" value="Unassembled WGS sequence"/>
</dbReference>
<keyword evidence="2" id="KW-1185">Reference proteome</keyword>
<name>A0A7Y6RDV6_9GAMM</name>
<dbReference type="AlphaFoldDB" id="A0A7Y6RDV6"/>
<evidence type="ECO:0000313" key="2">
    <source>
        <dbReference type="Proteomes" id="UP000589984"/>
    </source>
</evidence>
<dbReference type="EMBL" id="JABWCV010000013">
    <property type="protein sequence ID" value="NVF15011.1"/>
    <property type="molecule type" value="Genomic_DNA"/>
</dbReference>
<comment type="caution">
    <text evidence="1">The sequence shown here is derived from an EMBL/GenBank/DDBJ whole genome shotgun (WGS) entry which is preliminary data.</text>
</comment>
<dbReference type="Pfam" id="PF10618">
    <property type="entry name" value="Tail_tube"/>
    <property type="match status" value="1"/>
</dbReference>
<dbReference type="RefSeq" id="WP_176303865.1">
    <property type="nucleotide sequence ID" value="NZ_JABWCV010000013.1"/>
</dbReference>
<dbReference type="InterPro" id="IPR019596">
    <property type="entry name" value="Phage_Mu_GpM_tail_tub"/>
</dbReference>
<sequence>MTQLTGKATVKVDGSEMLTDVDSTLNVGGVSREFMTGPNGVQGYRETYEAPSLSSTVRHTADTDLIALGRIKGATVLFTTDTNDTYVLRRAAVTETVELSGGNIRLNWGGMGVERL</sequence>
<evidence type="ECO:0000313" key="1">
    <source>
        <dbReference type="EMBL" id="NVF15011.1"/>
    </source>
</evidence>
<gene>
    <name evidence="1" type="ORF">HUO07_12640</name>
</gene>
<proteinExistence type="predicted"/>
<accession>A0A7Y6RDV6</accession>
<protein>
    <submittedName>
        <fullName evidence="1">Phage tail tube protein</fullName>
    </submittedName>
</protein>